<dbReference type="Proteomes" id="UP000789759">
    <property type="component" value="Unassembled WGS sequence"/>
</dbReference>
<dbReference type="OrthoDB" id="1731748at2759"/>
<dbReference type="EMBL" id="CAJVQA010002097">
    <property type="protein sequence ID" value="CAG8536401.1"/>
    <property type="molecule type" value="Genomic_DNA"/>
</dbReference>
<reference evidence="1" key="1">
    <citation type="submission" date="2021-06" db="EMBL/GenBank/DDBJ databases">
        <authorList>
            <person name="Kallberg Y."/>
            <person name="Tangrot J."/>
            <person name="Rosling A."/>
        </authorList>
    </citation>
    <scope>NUCLEOTIDE SEQUENCE</scope>
    <source>
        <strain evidence="1">FL966</strain>
    </source>
</reference>
<protein>
    <submittedName>
        <fullName evidence="1">15300_t:CDS:1</fullName>
    </submittedName>
</protein>
<dbReference type="AlphaFoldDB" id="A0A9N9AQF6"/>
<name>A0A9N9AQF6_9GLOM</name>
<evidence type="ECO:0000313" key="1">
    <source>
        <dbReference type="EMBL" id="CAG8536401.1"/>
    </source>
</evidence>
<organism evidence="1 2">
    <name type="scientific">Cetraspora pellucida</name>
    <dbReference type="NCBI Taxonomy" id="1433469"/>
    <lineage>
        <taxon>Eukaryota</taxon>
        <taxon>Fungi</taxon>
        <taxon>Fungi incertae sedis</taxon>
        <taxon>Mucoromycota</taxon>
        <taxon>Glomeromycotina</taxon>
        <taxon>Glomeromycetes</taxon>
        <taxon>Diversisporales</taxon>
        <taxon>Gigasporaceae</taxon>
        <taxon>Cetraspora</taxon>
    </lineage>
</organism>
<keyword evidence="2" id="KW-1185">Reference proteome</keyword>
<gene>
    <name evidence="1" type="ORF">CPELLU_LOCUS4089</name>
</gene>
<accession>A0A9N9AQF6</accession>
<evidence type="ECO:0000313" key="2">
    <source>
        <dbReference type="Proteomes" id="UP000789759"/>
    </source>
</evidence>
<sequence>MIVVYKEFLNYTVLPTSSIYHSDNNKDIRNNNKEDVVVNNTEEAVADTTEKISNKKYVIAMNYFVYHLHLGHPDHTLKDFIKAIDPILEDKLFKDKVIVFERDFCQILPVIIQELEKDTIQLPTDIISQSQELNTLICFIYSDFSSDLDSHYLVNLPYLLLKITILILLIL</sequence>
<comment type="caution">
    <text evidence="1">The sequence shown here is derived from an EMBL/GenBank/DDBJ whole genome shotgun (WGS) entry which is preliminary data.</text>
</comment>
<proteinExistence type="predicted"/>